<feature type="transmembrane region" description="Helical" evidence="3">
    <location>
        <begin position="140"/>
        <end position="161"/>
    </location>
</feature>
<feature type="transmembrane region" description="Helical" evidence="3">
    <location>
        <begin position="167"/>
        <end position="185"/>
    </location>
</feature>
<keyword evidence="3" id="KW-0812">Transmembrane</keyword>
<feature type="domain" description="EamA" evidence="4">
    <location>
        <begin position="167"/>
        <end position="301"/>
    </location>
</feature>
<dbReference type="KEGG" id="rue:DT065_14665"/>
<comment type="similarity">
    <text evidence="2">Belongs to the EamA transporter family.</text>
</comment>
<organism evidence="5 6">
    <name type="scientific">Salicibibacter kimchii</name>
    <dbReference type="NCBI Taxonomy" id="2099786"/>
    <lineage>
        <taxon>Bacteria</taxon>
        <taxon>Bacillati</taxon>
        <taxon>Bacillota</taxon>
        <taxon>Bacilli</taxon>
        <taxon>Bacillales</taxon>
        <taxon>Bacillaceae</taxon>
        <taxon>Salicibibacter</taxon>
    </lineage>
</organism>
<protein>
    <submittedName>
        <fullName evidence="5">DMT family transporter</fullName>
    </submittedName>
</protein>
<feature type="transmembrane region" description="Helical" evidence="3">
    <location>
        <begin position="26"/>
        <end position="47"/>
    </location>
</feature>
<dbReference type="PANTHER" id="PTHR12715:SF4">
    <property type="entry name" value="EAMA DOMAIN-CONTAINING PROTEIN"/>
    <property type="match status" value="1"/>
</dbReference>
<keyword evidence="3" id="KW-0472">Membrane</keyword>
<reference evidence="5 6" key="1">
    <citation type="journal article" date="2018" name="J. Microbiol.">
        <title>Salicibibacter kimchii gen. nov., sp. nov., a moderately halophilic and alkalitolerant bacterium in the family Bacillaceae, isolated from kimchi.</title>
        <authorList>
            <person name="Jang J.Y."/>
            <person name="Oh Y.J."/>
            <person name="Lim S.K."/>
            <person name="Park H.K."/>
            <person name="Lee C."/>
            <person name="Kim J.Y."/>
            <person name="Lee M.A."/>
            <person name="Choi H.J."/>
        </authorList>
    </citation>
    <scope>NUCLEOTIDE SEQUENCE [LARGE SCALE GENOMIC DNA]</scope>
    <source>
        <strain evidence="5 6">NKC1-1</strain>
    </source>
</reference>
<keyword evidence="6" id="KW-1185">Reference proteome</keyword>
<feature type="domain" description="EamA" evidence="4">
    <location>
        <begin position="27"/>
        <end position="156"/>
    </location>
</feature>
<feature type="transmembrane region" description="Helical" evidence="3">
    <location>
        <begin position="111"/>
        <end position="133"/>
    </location>
</feature>
<dbReference type="PANTHER" id="PTHR12715">
    <property type="entry name" value="TRANSPORTER, DRUG/METABOLITE EXPORTER FAMILY"/>
    <property type="match status" value="1"/>
</dbReference>
<keyword evidence="3" id="KW-1133">Transmembrane helix</keyword>
<evidence type="ECO:0000256" key="1">
    <source>
        <dbReference type="ARBA" id="ARBA00004127"/>
    </source>
</evidence>
<dbReference type="GO" id="GO:0016020">
    <property type="term" value="C:membrane"/>
    <property type="evidence" value="ECO:0007669"/>
    <property type="project" value="InterPro"/>
</dbReference>
<dbReference type="AlphaFoldDB" id="A0A345C1N7"/>
<dbReference type="EMBL" id="CP031092">
    <property type="protein sequence ID" value="AXF57118.1"/>
    <property type="molecule type" value="Genomic_DNA"/>
</dbReference>
<sequence>MNVFVSILSYSYTNNEGVILLQWKVFLAYALAVILWASAFPGIRAGLESYGPLHLALLRMLIGALGLLVFAISVRMKLPDKKDLPIIFLLGFLGFSVYHTFLSIGEMTVDAGTASLLVSTTPLLSAILAGVFLKEKFNRWGWIGSFVAFSGVALITFGMGGEFRLEIGALIILLAALGESFYFVFQSSYLKKYGFLPFTTYTILAGTLFMLIFSPGLWTAVQNASIESTITVIYLGLLPTVVPYFAIAYATSVNGASEATSTLYLTPVLSIIIAWIWLGEVPTVISIIGGALTLIGVSFTTIKGAKQDVEERPPAYAERG</sequence>
<dbReference type="Proteomes" id="UP000252100">
    <property type="component" value="Chromosome"/>
</dbReference>
<dbReference type="InterPro" id="IPR052756">
    <property type="entry name" value="Alkyne_AA_exporter"/>
</dbReference>
<comment type="subcellular location">
    <subcellularLocation>
        <location evidence="1">Endomembrane system</location>
        <topology evidence="1">Multi-pass membrane protein</topology>
    </subcellularLocation>
</comment>
<gene>
    <name evidence="5" type="ORF">DT065_14665</name>
</gene>
<feature type="transmembrane region" description="Helical" evidence="3">
    <location>
        <begin position="197"/>
        <end position="218"/>
    </location>
</feature>
<evidence type="ECO:0000256" key="3">
    <source>
        <dbReference type="SAM" id="Phobius"/>
    </source>
</evidence>
<evidence type="ECO:0000313" key="5">
    <source>
        <dbReference type="EMBL" id="AXF57118.1"/>
    </source>
</evidence>
<dbReference type="InterPro" id="IPR037185">
    <property type="entry name" value="EmrE-like"/>
</dbReference>
<feature type="transmembrane region" description="Helical" evidence="3">
    <location>
        <begin position="284"/>
        <end position="302"/>
    </location>
</feature>
<name>A0A345C1N7_9BACI</name>
<evidence type="ECO:0000313" key="6">
    <source>
        <dbReference type="Proteomes" id="UP000252100"/>
    </source>
</evidence>
<proteinExistence type="inferred from homology"/>
<dbReference type="Pfam" id="PF00892">
    <property type="entry name" value="EamA"/>
    <property type="match status" value="2"/>
</dbReference>
<dbReference type="InterPro" id="IPR000620">
    <property type="entry name" value="EamA_dom"/>
</dbReference>
<dbReference type="OrthoDB" id="9809509at2"/>
<feature type="transmembrane region" description="Helical" evidence="3">
    <location>
        <begin position="230"/>
        <end position="250"/>
    </location>
</feature>
<dbReference type="SUPFAM" id="SSF103481">
    <property type="entry name" value="Multidrug resistance efflux transporter EmrE"/>
    <property type="match status" value="2"/>
</dbReference>
<dbReference type="Gene3D" id="1.10.3730.20">
    <property type="match status" value="1"/>
</dbReference>
<evidence type="ECO:0000256" key="2">
    <source>
        <dbReference type="ARBA" id="ARBA00007362"/>
    </source>
</evidence>
<evidence type="ECO:0000259" key="4">
    <source>
        <dbReference type="Pfam" id="PF00892"/>
    </source>
</evidence>
<feature type="transmembrane region" description="Helical" evidence="3">
    <location>
        <begin position="262"/>
        <end position="278"/>
    </location>
</feature>
<accession>A0A345C1N7</accession>
<feature type="transmembrane region" description="Helical" evidence="3">
    <location>
        <begin position="53"/>
        <end position="74"/>
    </location>
</feature>
<feature type="transmembrane region" description="Helical" evidence="3">
    <location>
        <begin position="86"/>
        <end position="105"/>
    </location>
</feature>